<gene>
    <name evidence="1" type="ORF">GCM10017567_56420</name>
</gene>
<evidence type="ECO:0000313" key="1">
    <source>
        <dbReference type="EMBL" id="GHG29360.1"/>
    </source>
</evidence>
<organism evidence="1 2">
    <name type="scientific">Amycolatopsis bullii</name>
    <dbReference type="NCBI Taxonomy" id="941987"/>
    <lineage>
        <taxon>Bacteria</taxon>
        <taxon>Bacillati</taxon>
        <taxon>Actinomycetota</taxon>
        <taxon>Actinomycetes</taxon>
        <taxon>Pseudonocardiales</taxon>
        <taxon>Pseudonocardiaceae</taxon>
        <taxon>Amycolatopsis</taxon>
    </lineage>
</organism>
<dbReference type="EMBL" id="BNAW01000029">
    <property type="protein sequence ID" value="GHG29360.1"/>
    <property type="molecule type" value="Genomic_DNA"/>
</dbReference>
<protein>
    <submittedName>
        <fullName evidence="1">Uncharacterized protein</fullName>
    </submittedName>
</protein>
<accession>A0ABQ3KIL0</accession>
<keyword evidence="2" id="KW-1185">Reference proteome</keyword>
<dbReference type="Proteomes" id="UP000649955">
    <property type="component" value="Unassembled WGS sequence"/>
</dbReference>
<sequence length="52" mass="5436">MRAGRGGAGTAFTGLSGTWELDEDTDTAKRLPAAAPGPRTRYGDCVRPGHMC</sequence>
<evidence type="ECO:0000313" key="2">
    <source>
        <dbReference type="Proteomes" id="UP000649955"/>
    </source>
</evidence>
<proteinExistence type="predicted"/>
<reference evidence="2" key="1">
    <citation type="journal article" date="2019" name="Int. J. Syst. Evol. Microbiol.">
        <title>The Global Catalogue of Microorganisms (GCM) 10K type strain sequencing project: providing services to taxonomists for standard genome sequencing and annotation.</title>
        <authorList>
            <consortium name="The Broad Institute Genomics Platform"/>
            <consortium name="The Broad Institute Genome Sequencing Center for Infectious Disease"/>
            <person name="Wu L."/>
            <person name="Ma J."/>
        </authorList>
    </citation>
    <scope>NUCLEOTIDE SEQUENCE [LARGE SCALE GENOMIC DNA]</scope>
    <source>
        <strain evidence="2">CGMCC 4.7680</strain>
    </source>
</reference>
<comment type="caution">
    <text evidence="1">The sequence shown here is derived from an EMBL/GenBank/DDBJ whole genome shotgun (WGS) entry which is preliminary data.</text>
</comment>
<name>A0ABQ3KIL0_9PSEU</name>